<keyword evidence="6 10" id="KW-0472">Membrane</keyword>
<evidence type="ECO:0000256" key="3">
    <source>
        <dbReference type="ARBA" id="ARBA00022692"/>
    </source>
</evidence>
<comment type="subcellular location">
    <subcellularLocation>
        <location evidence="1">Cell membrane</location>
        <topology evidence="1">Multi-pass membrane protein</topology>
    </subcellularLocation>
</comment>
<feature type="transmembrane region" description="Helical" evidence="10">
    <location>
        <begin position="181"/>
        <end position="205"/>
    </location>
</feature>
<keyword evidence="13" id="KW-1185">Reference proteome</keyword>
<protein>
    <submittedName>
        <fullName evidence="12">Cysteinyl leukotriene receptor 2</fullName>
    </submittedName>
</protein>
<feature type="transmembrane region" description="Helical" evidence="10">
    <location>
        <begin position="138"/>
        <end position="161"/>
    </location>
</feature>
<dbReference type="PRINTS" id="PR00237">
    <property type="entry name" value="GPCRRHODOPSN"/>
</dbReference>
<evidence type="ECO:0000256" key="6">
    <source>
        <dbReference type="ARBA" id="ARBA00023136"/>
    </source>
</evidence>
<reference evidence="12" key="1">
    <citation type="submission" date="2025-08" db="UniProtKB">
        <authorList>
            <consortium name="Ensembl"/>
        </authorList>
    </citation>
    <scope>IDENTIFICATION</scope>
</reference>
<sequence length="313" mass="35421">MVQLNSSSMSDLHNCSINDFKKVVYPTIYLTVFILGVTGNSLSIYVFLQPYKKKTSVNVFMLNLAISDCLFVLTLPFRVHYYLYDSVWVFGDAGCRIMAYSLYVNMYCSIYFLTVLSIVRFVAIVHPFKHLKLTAIKYSRIICVVIWVFVLATASPLLAVGPSSNTTCLDLHPNSTDKMRGLNYFSLGLGFILPFCTIILCYVLVIKALLKTKLPQAKIRASHKKAMSTIIITLFMFLLCFLPYHILRTIYLEWGNGTKSNCSLHKGAVVTLGLAATNSCLDPVLYYFVGENFKERLRSICKKQGTQHQMDIP</sequence>
<dbReference type="Ensembl" id="ENSPCET00000006798.1">
    <property type="protein sequence ID" value="ENSPCEP00000006560.1"/>
    <property type="gene ID" value="ENSPCEG00000005294.1"/>
</dbReference>
<evidence type="ECO:0000256" key="7">
    <source>
        <dbReference type="ARBA" id="ARBA00023157"/>
    </source>
</evidence>
<dbReference type="GO" id="GO:0004930">
    <property type="term" value="F:G protein-coupled receptor activity"/>
    <property type="evidence" value="ECO:0007669"/>
    <property type="project" value="UniProtKB-KW"/>
</dbReference>
<evidence type="ECO:0000256" key="8">
    <source>
        <dbReference type="ARBA" id="ARBA00023170"/>
    </source>
</evidence>
<keyword evidence="7" id="KW-1015">Disulfide bond</keyword>
<feature type="transmembrane region" description="Helical" evidence="10">
    <location>
        <begin position="60"/>
        <end position="84"/>
    </location>
</feature>
<accession>A0A8C8RKI3</accession>
<name>A0A8C8RKI3_9SAUR</name>
<dbReference type="Gene3D" id="1.20.1070.10">
    <property type="entry name" value="Rhodopsin 7-helix transmembrane proteins"/>
    <property type="match status" value="1"/>
</dbReference>
<proteinExistence type="predicted"/>
<keyword evidence="3 10" id="KW-0812">Transmembrane</keyword>
<evidence type="ECO:0000256" key="2">
    <source>
        <dbReference type="ARBA" id="ARBA00022475"/>
    </source>
</evidence>
<reference evidence="12" key="2">
    <citation type="submission" date="2025-09" db="UniProtKB">
        <authorList>
            <consortium name="Ensembl"/>
        </authorList>
    </citation>
    <scope>IDENTIFICATION</scope>
</reference>
<dbReference type="SUPFAM" id="SSF81321">
    <property type="entry name" value="Family A G protein-coupled receptor-like"/>
    <property type="match status" value="1"/>
</dbReference>
<feature type="transmembrane region" description="Helical" evidence="10">
    <location>
        <begin position="28"/>
        <end position="48"/>
    </location>
</feature>
<dbReference type="Proteomes" id="UP000694393">
    <property type="component" value="Unplaced"/>
</dbReference>
<dbReference type="AlphaFoldDB" id="A0A8C8RKI3"/>
<evidence type="ECO:0000256" key="5">
    <source>
        <dbReference type="ARBA" id="ARBA00023040"/>
    </source>
</evidence>
<feature type="transmembrane region" description="Helical" evidence="10">
    <location>
        <begin position="267"/>
        <end position="289"/>
    </location>
</feature>
<evidence type="ECO:0000256" key="1">
    <source>
        <dbReference type="ARBA" id="ARBA00004651"/>
    </source>
</evidence>
<keyword evidence="9" id="KW-0807">Transducer</keyword>
<evidence type="ECO:0000313" key="12">
    <source>
        <dbReference type="Ensembl" id="ENSPCEP00000006560.1"/>
    </source>
</evidence>
<dbReference type="Pfam" id="PF00001">
    <property type="entry name" value="7tm_1"/>
    <property type="match status" value="1"/>
</dbReference>
<dbReference type="InterPro" id="IPR017452">
    <property type="entry name" value="GPCR_Rhodpsn_7TM"/>
</dbReference>
<keyword evidence="2" id="KW-1003">Cell membrane</keyword>
<feature type="domain" description="G-protein coupled receptors family 1 profile" evidence="11">
    <location>
        <begin position="39"/>
        <end position="286"/>
    </location>
</feature>
<evidence type="ECO:0000259" key="11">
    <source>
        <dbReference type="PROSITE" id="PS50262"/>
    </source>
</evidence>
<dbReference type="FunFam" id="1.20.1070.10:FF:000017">
    <property type="entry name" value="lysophosphatidic acid receptor 4"/>
    <property type="match status" value="1"/>
</dbReference>
<evidence type="ECO:0000313" key="13">
    <source>
        <dbReference type="Proteomes" id="UP000694393"/>
    </source>
</evidence>
<keyword evidence="4 10" id="KW-1133">Transmembrane helix</keyword>
<dbReference type="PANTHER" id="PTHR24231">
    <property type="entry name" value="PURINOCEPTOR-RELATED G-PROTEIN COUPLED RECEPTOR"/>
    <property type="match status" value="1"/>
</dbReference>
<evidence type="ECO:0000256" key="9">
    <source>
        <dbReference type="ARBA" id="ARBA00023224"/>
    </source>
</evidence>
<dbReference type="GO" id="GO:0005886">
    <property type="term" value="C:plasma membrane"/>
    <property type="evidence" value="ECO:0007669"/>
    <property type="project" value="UniProtKB-SubCell"/>
</dbReference>
<dbReference type="PROSITE" id="PS50262">
    <property type="entry name" value="G_PROTEIN_RECEP_F1_2"/>
    <property type="match status" value="1"/>
</dbReference>
<dbReference type="InterPro" id="IPR000276">
    <property type="entry name" value="GPCR_Rhodpsn"/>
</dbReference>
<dbReference type="PANTHER" id="PTHR24231:SF48">
    <property type="entry name" value="G-PROTEIN COUPLED RECEPTORS FAMILY 1 PROFILE DOMAIN-CONTAINING PROTEIN"/>
    <property type="match status" value="1"/>
</dbReference>
<feature type="transmembrane region" description="Helical" evidence="10">
    <location>
        <begin position="104"/>
        <end position="126"/>
    </location>
</feature>
<dbReference type="PRINTS" id="PR01157">
    <property type="entry name" value="P2YPURNOCPTR"/>
</dbReference>
<keyword evidence="8" id="KW-0675">Receptor</keyword>
<organism evidence="12 13">
    <name type="scientific">Pelusios castaneus</name>
    <name type="common">West African mud turtle</name>
    <dbReference type="NCBI Taxonomy" id="367368"/>
    <lineage>
        <taxon>Eukaryota</taxon>
        <taxon>Metazoa</taxon>
        <taxon>Chordata</taxon>
        <taxon>Craniata</taxon>
        <taxon>Vertebrata</taxon>
        <taxon>Euteleostomi</taxon>
        <taxon>Archelosauria</taxon>
        <taxon>Testudinata</taxon>
        <taxon>Testudines</taxon>
        <taxon>Pleurodira</taxon>
        <taxon>Pelomedusidae</taxon>
        <taxon>Pelusios</taxon>
    </lineage>
</organism>
<feature type="transmembrane region" description="Helical" evidence="10">
    <location>
        <begin position="226"/>
        <end position="247"/>
    </location>
</feature>
<evidence type="ECO:0000256" key="4">
    <source>
        <dbReference type="ARBA" id="ARBA00022989"/>
    </source>
</evidence>
<evidence type="ECO:0000256" key="10">
    <source>
        <dbReference type="SAM" id="Phobius"/>
    </source>
</evidence>
<keyword evidence="5" id="KW-0297">G-protein coupled receptor</keyword>